<dbReference type="Pfam" id="PF01345">
    <property type="entry name" value="DUF11"/>
    <property type="match status" value="1"/>
</dbReference>
<dbReference type="PROSITE" id="PS51904">
    <property type="entry name" value="GLYCOSYL_HYDROL_F25_2"/>
    <property type="match status" value="1"/>
</dbReference>
<sequence length="337" mass="36088">MKRTLATAALAALGLGGALAAPAQAANGVPGVDVSNWTGEIDWAAVSSGGAKFAFVMATEGTGFRSPTFDAQFEGAAQNGLVRGAYHFAQPHESDGAQQAEHFVQNGGTWHRDGITLPGVLDLEDNPYGNRNGKNNCYDLSAKDMVAWIKDFTATYKKRTGRNAIVYTTTSWWRTCTGDSAAFGANPLWLARWGTDPGEPPKSWRAHTFWQSADKGPLVGGQNYFNGSEDQLRELATAVPEVTFSGRAHSRRTYSVTISNTGPYPVTNIKVSGRAYGGHRVVKAPGCKYSGTAVKCTIAQLGIGRKVRLTFTTNATARGKVGVRFVVGDQPLDLKPR</sequence>
<protein>
    <recommendedName>
        <fullName evidence="5">DUF11 domain-containing protein</fullName>
    </recommendedName>
</protein>
<keyword evidence="7" id="KW-1185">Reference proteome</keyword>
<evidence type="ECO:0000259" key="5">
    <source>
        <dbReference type="Pfam" id="PF01345"/>
    </source>
</evidence>
<keyword evidence="4" id="KW-0732">Signal</keyword>
<feature type="chain" id="PRO_5045711968" description="DUF11 domain-containing protein" evidence="4">
    <location>
        <begin position="26"/>
        <end position="337"/>
    </location>
</feature>
<comment type="caution">
    <text evidence="6">The sequence shown here is derived from an EMBL/GenBank/DDBJ whole genome shotgun (WGS) entry which is preliminary data.</text>
</comment>
<feature type="domain" description="DUF11" evidence="5">
    <location>
        <begin position="250"/>
        <end position="321"/>
    </location>
</feature>
<dbReference type="SMART" id="SM00641">
    <property type="entry name" value="Glyco_25"/>
    <property type="match status" value="1"/>
</dbReference>
<dbReference type="Gene3D" id="3.20.20.80">
    <property type="entry name" value="Glycosidases"/>
    <property type="match status" value="1"/>
</dbReference>
<dbReference type="CDD" id="cd06412">
    <property type="entry name" value="GH25_CH-type"/>
    <property type="match status" value="1"/>
</dbReference>
<name>A0ABN1Q665_9ACTN</name>
<dbReference type="InterPro" id="IPR002053">
    <property type="entry name" value="Glyco_hydro_25"/>
</dbReference>
<comment type="similarity">
    <text evidence="1">Belongs to the glycosyl hydrolase 25 family.</text>
</comment>
<organism evidence="6 7">
    <name type="scientific">Nonomuraea longicatena</name>
    <dbReference type="NCBI Taxonomy" id="83682"/>
    <lineage>
        <taxon>Bacteria</taxon>
        <taxon>Bacillati</taxon>
        <taxon>Actinomycetota</taxon>
        <taxon>Actinomycetes</taxon>
        <taxon>Streptosporangiales</taxon>
        <taxon>Streptosporangiaceae</taxon>
        <taxon>Nonomuraea</taxon>
    </lineage>
</organism>
<accession>A0ABN1Q665</accession>
<dbReference type="EMBL" id="BAAAHQ010000024">
    <property type="protein sequence ID" value="GAA0938172.1"/>
    <property type="molecule type" value="Genomic_DNA"/>
</dbReference>
<evidence type="ECO:0000313" key="6">
    <source>
        <dbReference type="EMBL" id="GAA0938172.1"/>
    </source>
</evidence>
<dbReference type="InterPro" id="IPR001434">
    <property type="entry name" value="OmcB-like_DUF11"/>
</dbReference>
<gene>
    <name evidence="6" type="ORF">GCM10009560_47950</name>
</gene>
<keyword evidence="2" id="KW-0378">Hydrolase</keyword>
<feature type="signal peptide" evidence="4">
    <location>
        <begin position="1"/>
        <end position="25"/>
    </location>
</feature>
<dbReference type="Proteomes" id="UP001501578">
    <property type="component" value="Unassembled WGS sequence"/>
</dbReference>
<dbReference type="Pfam" id="PF01183">
    <property type="entry name" value="Glyco_hydro_25"/>
    <property type="match status" value="1"/>
</dbReference>
<dbReference type="RefSeq" id="WP_343952222.1">
    <property type="nucleotide sequence ID" value="NZ_BAAAHQ010000024.1"/>
</dbReference>
<evidence type="ECO:0000256" key="4">
    <source>
        <dbReference type="SAM" id="SignalP"/>
    </source>
</evidence>
<keyword evidence="3" id="KW-0326">Glycosidase</keyword>
<evidence type="ECO:0000256" key="1">
    <source>
        <dbReference type="ARBA" id="ARBA00010646"/>
    </source>
</evidence>
<proteinExistence type="inferred from homology"/>
<dbReference type="PANTHER" id="PTHR34135:SF2">
    <property type="entry name" value="LYSOZYME"/>
    <property type="match status" value="1"/>
</dbReference>
<reference evidence="6 7" key="1">
    <citation type="journal article" date="2019" name="Int. J. Syst. Evol. Microbiol.">
        <title>The Global Catalogue of Microorganisms (GCM) 10K type strain sequencing project: providing services to taxonomists for standard genome sequencing and annotation.</title>
        <authorList>
            <consortium name="The Broad Institute Genomics Platform"/>
            <consortium name="The Broad Institute Genome Sequencing Center for Infectious Disease"/>
            <person name="Wu L."/>
            <person name="Ma J."/>
        </authorList>
    </citation>
    <scope>NUCLEOTIDE SEQUENCE [LARGE SCALE GENOMIC DNA]</scope>
    <source>
        <strain evidence="6 7">JCM 11136</strain>
    </source>
</reference>
<dbReference type="PANTHER" id="PTHR34135">
    <property type="entry name" value="LYSOZYME"/>
    <property type="match status" value="1"/>
</dbReference>
<dbReference type="InterPro" id="IPR017853">
    <property type="entry name" value="GH"/>
</dbReference>
<dbReference type="SUPFAM" id="SSF51445">
    <property type="entry name" value="(Trans)glycosidases"/>
    <property type="match status" value="1"/>
</dbReference>
<evidence type="ECO:0000256" key="3">
    <source>
        <dbReference type="ARBA" id="ARBA00023295"/>
    </source>
</evidence>
<evidence type="ECO:0000256" key="2">
    <source>
        <dbReference type="ARBA" id="ARBA00022801"/>
    </source>
</evidence>
<dbReference type="InterPro" id="IPR018077">
    <property type="entry name" value="Glyco_hydro_fam25_subgr"/>
</dbReference>
<evidence type="ECO:0000313" key="7">
    <source>
        <dbReference type="Proteomes" id="UP001501578"/>
    </source>
</evidence>